<dbReference type="EMBL" id="BQNB010014576">
    <property type="protein sequence ID" value="GJT29865.1"/>
    <property type="molecule type" value="Genomic_DNA"/>
</dbReference>
<evidence type="ECO:0000313" key="2">
    <source>
        <dbReference type="EMBL" id="GJT29865.1"/>
    </source>
</evidence>
<accession>A0ABQ5CS15</accession>
<feature type="compositionally biased region" description="Polar residues" evidence="1">
    <location>
        <begin position="136"/>
        <end position="154"/>
    </location>
</feature>
<protein>
    <submittedName>
        <fullName evidence="2">Uncharacterized protein</fullName>
    </submittedName>
</protein>
<organism evidence="2 3">
    <name type="scientific">Tanacetum coccineum</name>
    <dbReference type="NCBI Taxonomy" id="301880"/>
    <lineage>
        <taxon>Eukaryota</taxon>
        <taxon>Viridiplantae</taxon>
        <taxon>Streptophyta</taxon>
        <taxon>Embryophyta</taxon>
        <taxon>Tracheophyta</taxon>
        <taxon>Spermatophyta</taxon>
        <taxon>Magnoliopsida</taxon>
        <taxon>eudicotyledons</taxon>
        <taxon>Gunneridae</taxon>
        <taxon>Pentapetalae</taxon>
        <taxon>asterids</taxon>
        <taxon>campanulids</taxon>
        <taxon>Asterales</taxon>
        <taxon>Asteraceae</taxon>
        <taxon>Asteroideae</taxon>
        <taxon>Anthemideae</taxon>
        <taxon>Anthemidinae</taxon>
        <taxon>Tanacetum</taxon>
    </lineage>
</organism>
<sequence>MRVFNKRTRIVEETLNIRFLENTPNVIGNGLDWLFDVNSLTISMNYMPVVAGNQTNGIAGTRDNIITGQAEKNTEPEKEYILIHICTTNSLISQDPKVSEEDDEEKPTEMDKNKALDKDGKDEQATRSEFERLLQQEKQIVHPNSTNSINTISIPVSDAGPSFSNDNPSSPINAAEASNAFEGHLF</sequence>
<keyword evidence="3" id="KW-1185">Reference proteome</keyword>
<evidence type="ECO:0000313" key="3">
    <source>
        <dbReference type="Proteomes" id="UP001151760"/>
    </source>
</evidence>
<gene>
    <name evidence="2" type="ORF">Tco_0910140</name>
</gene>
<name>A0ABQ5CS15_9ASTR</name>
<evidence type="ECO:0000256" key="1">
    <source>
        <dbReference type="SAM" id="MobiDB-lite"/>
    </source>
</evidence>
<reference evidence="2" key="1">
    <citation type="journal article" date="2022" name="Int. J. Mol. Sci.">
        <title>Draft Genome of Tanacetum Coccineum: Genomic Comparison of Closely Related Tanacetum-Family Plants.</title>
        <authorList>
            <person name="Yamashiro T."/>
            <person name="Shiraishi A."/>
            <person name="Nakayama K."/>
            <person name="Satake H."/>
        </authorList>
    </citation>
    <scope>NUCLEOTIDE SEQUENCE</scope>
</reference>
<proteinExistence type="predicted"/>
<feature type="compositionally biased region" description="Polar residues" evidence="1">
    <location>
        <begin position="162"/>
        <end position="172"/>
    </location>
</feature>
<comment type="caution">
    <text evidence="2">The sequence shown here is derived from an EMBL/GenBank/DDBJ whole genome shotgun (WGS) entry which is preliminary data.</text>
</comment>
<feature type="region of interest" description="Disordered" evidence="1">
    <location>
        <begin position="93"/>
        <end position="186"/>
    </location>
</feature>
<reference evidence="2" key="2">
    <citation type="submission" date="2022-01" db="EMBL/GenBank/DDBJ databases">
        <authorList>
            <person name="Yamashiro T."/>
            <person name="Shiraishi A."/>
            <person name="Satake H."/>
            <person name="Nakayama K."/>
        </authorList>
    </citation>
    <scope>NUCLEOTIDE SEQUENCE</scope>
</reference>
<feature type="compositionally biased region" description="Basic and acidic residues" evidence="1">
    <location>
        <begin position="107"/>
        <end position="135"/>
    </location>
</feature>
<dbReference type="Proteomes" id="UP001151760">
    <property type="component" value="Unassembled WGS sequence"/>
</dbReference>